<proteinExistence type="predicted"/>
<dbReference type="AlphaFoldDB" id="A0A2P2J700"/>
<reference evidence="1" key="1">
    <citation type="submission" date="2018-02" db="EMBL/GenBank/DDBJ databases">
        <title>Rhizophora mucronata_Transcriptome.</title>
        <authorList>
            <person name="Meera S.P."/>
            <person name="Sreeshan A."/>
            <person name="Augustine A."/>
        </authorList>
    </citation>
    <scope>NUCLEOTIDE SEQUENCE</scope>
    <source>
        <tissue evidence="1">Leaf</tissue>
    </source>
</reference>
<accession>A0A2P2J700</accession>
<protein>
    <submittedName>
        <fullName evidence="1">Uncharacterized protein</fullName>
    </submittedName>
</protein>
<name>A0A2P2J700_RHIMU</name>
<sequence>MKDLPSEEKKTKAYLSVYSFPRGSNLSNDQRSHISLNVPQTPAQNFDGFSRDMNSHLRLSGRRRRRRWRHLRFSKSNPSDYTNSKHYPSKYIIFEVASFLLL</sequence>
<evidence type="ECO:0000313" key="1">
    <source>
        <dbReference type="EMBL" id="MBW89256.1"/>
    </source>
</evidence>
<organism evidence="1">
    <name type="scientific">Rhizophora mucronata</name>
    <name type="common">Asiatic mangrove</name>
    <dbReference type="NCBI Taxonomy" id="61149"/>
    <lineage>
        <taxon>Eukaryota</taxon>
        <taxon>Viridiplantae</taxon>
        <taxon>Streptophyta</taxon>
        <taxon>Embryophyta</taxon>
        <taxon>Tracheophyta</taxon>
        <taxon>Spermatophyta</taxon>
        <taxon>Magnoliopsida</taxon>
        <taxon>eudicotyledons</taxon>
        <taxon>Gunneridae</taxon>
        <taxon>Pentapetalae</taxon>
        <taxon>rosids</taxon>
        <taxon>fabids</taxon>
        <taxon>Malpighiales</taxon>
        <taxon>Rhizophoraceae</taxon>
        <taxon>Rhizophora</taxon>
    </lineage>
</organism>
<dbReference type="EMBL" id="GGEC01008773">
    <property type="protein sequence ID" value="MBW89256.1"/>
    <property type="molecule type" value="Transcribed_RNA"/>
</dbReference>